<organism evidence="2 3">
    <name type="scientific">Acinetobacter bouvetii DSM 14964 = CIP 107468</name>
    <dbReference type="NCBI Taxonomy" id="1120925"/>
    <lineage>
        <taxon>Bacteria</taxon>
        <taxon>Pseudomonadati</taxon>
        <taxon>Pseudomonadota</taxon>
        <taxon>Gammaproteobacteria</taxon>
        <taxon>Moraxellales</taxon>
        <taxon>Moraxellaceae</taxon>
        <taxon>Acinetobacter</taxon>
    </lineage>
</organism>
<accession>N9DJV1</accession>
<dbReference type="EMBL" id="APQD01000012">
    <property type="protein sequence ID" value="ENV82944.1"/>
    <property type="molecule type" value="Genomic_DNA"/>
</dbReference>
<feature type="signal peptide" evidence="1">
    <location>
        <begin position="1"/>
        <end position="22"/>
    </location>
</feature>
<evidence type="ECO:0000256" key="1">
    <source>
        <dbReference type="SAM" id="SignalP"/>
    </source>
</evidence>
<keyword evidence="3" id="KW-1185">Reference proteome</keyword>
<dbReference type="AlphaFoldDB" id="N9DJV1"/>
<evidence type="ECO:0000313" key="2">
    <source>
        <dbReference type="EMBL" id="ENV82944.1"/>
    </source>
</evidence>
<sequence length="157" mass="17956">MGLKTLLPGLSALVLIPAAVMATPTELDQYLVNKQILDSRYMIQNAAALNEILDAISDEDSRTLPFQIDQNMLMEKYQISANQMQVEGIITTSDFTQFEKSIGIKDIQNMLKKNTLQNCHLLFEHEFQRKNPYSANMTLSSEKHVYRYSIKNSECNF</sequence>
<dbReference type="eggNOG" id="ENOG5031RIB">
    <property type="taxonomic scope" value="Bacteria"/>
</dbReference>
<dbReference type="Proteomes" id="UP000018460">
    <property type="component" value="Unassembled WGS sequence"/>
</dbReference>
<comment type="caution">
    <text evidence="2">The sequence shown here is derived from an EMBL/GenBank/DDBJ whole genome shotgun (WGS) entry which is preliminary data.</text>
</comment>
<name>N9DJV1_9GAMM</name>
<dbReference type="PATRIC" id="fig|1120925.3.peg.1811"/>
<dbReference type="RefSeq" id="WP_005010161.1">
    <property type="nucleotide sequence ID" value="NZ_KB849727.1"/>
</dbReference>
<gene>
    <name evidence="2" type="ORF">F941_01710</name>
</gene>
<feature type="chain" id="PRO_5004140869" evidence="1">
    <location>
        <begin position="23"/>
        <end position="157"/>
    </location>
</feature>
<keyword evidence="1" id="KW-0732">Signal</keyword>
<reference evidence="2 3" key="1">
    <citation type="submission" date="2013-02" db="EMBL/GenBank/DDBJ databases">
        <title>The Genome Sequence of Acinetobacter bouvetii CIP 107468.</title>
        <authorList>
            <consortium name="The Broad Institute Genome Sequencing Platform"/>
            <consortium name="The Broad Institute Genome Sequencing Center for Infectious Disease"/>
            <person name="Cerqueira G."/>
            <person name="Feldgarden M."/>
            <person name="Courvalin P."/>
            <person name="Perichon B."/>
            <person name="Grillot-Courvalin C."/>
            <person name="Clermont D."/>
            <person name="Rocha E."/>
            <person name="Yoon E.-J."/>
            <person name="Nemec A."/>
            <person name="Walker B."/>
            <person name="Young S.K."/>
            <person name="Zeng Q."/>
            <person name="Gargeya S."/>
            <person name="Fitzgerald M."/>
            <person name="Haas B."/>
            <person name="Abouelleil A."/>
            <person name="Alvarado L."/>
            <person name="Arachchi H.M."/>
            <person name="Berlin A.M."/>
            <person name="Chapman S.B."/>
            <person name="Dewar J."/>
            <person name="Goldberg J."/>
            <person name="Griggs A."/>
            <person name="Gujja S."/>
            <person name="Hansen M."/>
            <person name="Howarth C."/>
            <person name="Imamovic A."/>
            <person name="Larimer J."/>
            <person name="McCowan C."/>
            <person name="Murphy C."/>
            <person name="Neiman D."/>
            <person name="Pearson M."/>
            <person name="Priest M."/>
            <person name="Roberts A."/>
            <person name="Saif S."/>
            <person name="Shea T."/>
            <person name="Sisk P."/>
            <person name="Sykes S."/>
            <person name="Wortman J."/>
            <person name="Nusbaum C."/>
            <person name="Birren B."/>
        </authorList>
    </citation>
    <scope>NUCLEOTIDE SEQUENCE [LARGE SCALE GENOMIC DNA]</scope>
    <source>
        <strain evidence="2 3">CIP 107468</strain>
    </source>
</reference>
<evidence type="ECO:0000313" key="3">
    <source>
        <dbReference type="Proteomes" id="UP000018460"/>
    </source>
</evidence>
<protein>
    <submittedName>
        <fullName evidence="2">Uncharacterized protein</fullName>
    </submittedName>
</protein>
<dbReference type="OrthoDB" id="6705327at2"/>
<proteinExistence type="predicted"/>